<dbReference type="InterPro" id="IPR012337">
    <property type="entry name" value="RNaseH-like_sf"/>
</dbReference>
<keyword evidence="1" id="KW-0472">Membrane</keyword>
<feature type="domain" description="DNA-directed DNA polymerase family B exonuclease" evidence="2">
    <location>
        <begin position="55"/>
        <end position="138"/>
    </location>
</feature>
<dbReference type="Pfam" id="PF03104">
    <property type="entry name" value="DNA_pol_B_exo1"/>
    <property type="match status" value="1"/>
</dbReference>
<dbReference type="InterPro" id="IPR006133">
    <property type="entry name" value="DNA-dir_DNA_pol_B_exonuc"/>
</dbReference>
<dbReference type="EMBL" id="MT631630">
    <property type="protein sequence ID" value="QNO55805.1"/>
    <property type="molecule type" value="Genomic_DNA"/>
</dbReference>
<evidence type="ECO:0000259" key="2">
    <source>
        <dbReference type="Pfam" id="PF03104"/>
    </source>
</evidence>
<evidence type="ECO:0000256" key="1">
    <source>
        <dbReference type="SAM" id="Phobius"/>
    </source>
</evidence>
<keyword evidence="1" id="KW-1133">Transmembrane helix</keyword>
<proteinExistence type="predicted"/>
<keyword evidence="1" id="KW-0812">Transmembrane</keyword>
<dbReference type="SUPFAM" id="SSF53098">
    <property type="entry name" value="Ribonuclease H-like"/>
    <property type="match status" value="1"/>
</dbReference>
<name>A0A7G9Z6C1_9EURY</name>
<dbReference type="GO" id="GO:0003676">
    <property type="term" value="F:nucleic acid binding"/>
    <property type="evidence" value="ECO:0007669"/>
    <property type="project" value="InterPro"/>
</dbReference>
<evidence type="ECO:0000313" key="3">
    <source>
        <dbReference type="EMBL" id="QNO55805.1"/>
    </source>
</evidence>
<reference evidence="3" key="1">
    <citation type="submission" date="2020-06" db="EMBL/GenBank/DDBJ databases">
        <title>Unique genomic features of the anaerobic methanotrophic archaea.</title>
        <authorList>
            <person name="Chadwick G.L."/>
            <person name="Skennerton C.T."/>
            <person name="Laso-Perez R."/>
            <person name="Leu A.O."/>
            <person name="Speth D.R."/>
            <person name="Yu H."/>
            <person name="Morgan-Lang C."/>
            <person name="Hatzenpichler R."/>
            <person name="Goudeau D."/>
            <person name="Malmstrom R."/>
            <person name="Brazelton W.J."/>
            <person name="Woyke T."/>
            <person name="Hallam S.J."/>
            <person name="Tyson G.W."/>
            <person name="Wegener G."/>
            <person name="Boetius A."/>
            <person name="Orphan V."/>
        </authorList>
    </citation>
    <scope>NUCLEOTIDE SEQUENCE</scope>
</reference>
<sequence>MPVEKFETIQKGGEKIKIIKFLKKNASHLLIIHYSSSDIRNAPVKICCISIQDYNLKQTITFSLREFSSETEMLKGFLNFVKQNQDKFYLGWNLKDSTYGIPVIQNRINQLIGNEKISINNSDMYDLDTILEKKFGFNYVSHPKLYNLAKRNNLTLINFVDGSEECKLFENSEYRKIEQSTNRKVRTISNLLTLLFANNLKVENQSISSKFRDLISSPYIPIIGIFLTIFSIMISTR</sequence>
<organism evidence="3">
    <name type="scientific">Candidatus Methanophaga sp. ANME-1 ERB7</name>
    <dbReference type="NCBI Taxonomy" id="2759913"/>
    <lineage>
        <taxon>Archaea</taxon>
        <taxon>Methanobacteriati</taxon>
        <taxon>Methanobacteriota</taxon>
        <taxon>Stenosarchaea group</taxon>
        <taxon>Methanomicrobia</taxon>
        <taxon>Candidatus Methanophagales</taxon>
        <taxon>Candidatus Methanophagaceae</taxon>
        <taxon>Candidatus Methanophaga</taxon>
    </lineage>
</organism>
<protein>
    <recommendedName>
        <fullName evidence="2">DNA-directed DNA polymerase family B exonuclease domain-containing protein</fullName>
    </recommendedName>
</protein>
<dbReference type="InterPro" id="IPR036397">
    <property type="entry name" value="RNaseH_sf"/>
</dbReference>
<feature type="transmembrane region" description="Helical" evidence="1">
    <location>
        <begin position="218"/>
        <end position="236"/>
    </location>
</feature>
<gene>
    <name evidence="3" type="ORF">LEBEIBBM_00020</name>
</gene>
<accession>A0A7G9Z6C1</accession>
<dbReference type="AlphaFoldDB" id="A0A7G9Z6C1"/>
<dbReference type="Gene3D" id="3.30.420.10">
    <property type="entry name" value="Ribonuclease H-like superfamily/Ribonuclease H"/>
    <property type="match status" value="1"/>
</dbReference>